<evidence type="ECO:0000256" key="1">
    <source>
        <dbReference type="SAM" id="SignalP"/>
    </source>
</evidence>
<dbReference type="Proteomes" id="UP000024635">
    <property type="component" value="Unassembled WGS sequence"/>
</dbReference>
<feature type="signal peptide" evidence="1">
    <location>
        <begin position="1"/>
        <end position="16"/>
    </location>
</feature>
<comment type="caution">
    <text evidence="2">The sequence shown here is derived from an EMBL/GenBank/DDBJ whole genome shotgun (WGS) entry which is preliminary data.</text>
</comment>
<keyword evidence="3" id="KW-1185">Reference proteome</keyword>
<evidence type="ECO:0000313" key="2">
    <source>
        <dbReference type="EMBL" id="EYC04125.1"/>
    </source>
</evidence>
<name>A0A016TN10_9BILA</name>
<dbReference type="AlphaFoldDB" id="A0A016TN10"/>
<sequence>MIAFSLHCFEVKYILALLFFVAARHLKRTVSREEHGWQTKVNSIGGIQLRLGLHFTTMMLQRLYSRDLF</sequence>
<organism evidence="2 3">
    <name type="scientific">Ancylostoma ceylanicum</name>
    <dbReference type="NCBI Taxonomy" id="53326"/>
    <lineage>
        <taxon>Eukaryota</taxon>
        <taxon>Metazoa</taxon>
        <taxon>Ecdysozoa</taxon>
        <taxon>Nematoda</taxon>
        <taxon>Chromadorea</taxon>
        <taxon>Rhabditida</taxon>
        <taxon>Rhabditina</taxon>
        <taxon>Rhabditomorpha</taxon>
        <taxon>Strongyloidea</taxon>
        <taxon>Ancylostomatidae</taxon>
        <taxon>Ancylostomatinae</taxon>
        <taxon>Ancylostoma</taxon>
    </lineage>
</organism>
<reference evidence="3" key="1">
    <citation type="journal article" date="2015" name="Nat. Genet.">
        <title>The genome and transcriptome of the zoonotic hookworm Ancylostoma ceylanicum identify infection-specific gene families.</title>
        <authorList>
            <person name="Schwarz E.M."/>
            <person name="Hu Y."/>
            <person name="Antoshechkin I."/>
            <person name="Miller M.M."/>
            <person name="Sternberg P.W."/>
            <person name="Aroian R.V."/>
        </authorList>
    </citation>
    <scope>NUCLEOTIDE SEQUENCE</scope>
    <source>
        <strain evidence="3">HY135</strain>
    </source>
</reference>
<keyword evidence="1" id="KW-0732">Signal</keyword>
<dbReference type="EMBL" id="JARK01001425">
    <property type="protein sequence ID" value="EYC04125.1"/>
    <property type="molecule type" value="Genomic_DNA"/>
</dbReference>
<evidence type="ECO:0008006" key="4">
    <source>
        <dbReference type="Google" id="ProtNLM"/>
    </source>
</evidence>
<proteinExistence type="predicted"/>
<accession>A0A016TN10</accession>
<protein>
    <recommendedName>
        <fullName evidence="4">Secreted protein</fullName>
    </recommendedName>
</protein>
<evidence type="ECO:0000313" key="3">
    <source>
        <dbReference type="Proteomes" id="UP000024635"/>
    </source>
</evidence>
<feature type="chain" id="PRO_5001487469" description="Secreted protein" evidence="1">
    <location>
        <begin position="17"/>
        <end position="69"/>
    </location>
</feature>
<gene>
    <name evidence="2" type="primary">Acey_s0089.g2228</name>
    <name evidence="2" type="ORF">Y032_0089g2228</name>
</gene>